<organism evidence="2 3">
    <name type="scientific">Oikopleura dioica</name>
    <name type="common">Tunicate</name>
    <dbReference type="NCBI Taxonomy" id="34765"/>
    <lineage>
        <taxon>Eukaryota</taxon>
        <taxon>Metazoa</taxon>
        <taxon>Chordata</taxon>
        <taxon>Tunicata</taxon>
        <taxon>Appendicularia</taxon>
        <taxon>Copelata</taxon>
        <taxon>Oikopleuridae</taxon>
        <taxon>Oikopleura</taxon>
    </lineage>
</organism>
<gene>
    <name evidence="2" type="ORF">OKIOD_LOCUS10658</name>
</gene>
<feature type="compositionally biased region" description="Low complexity" evidence="1">
    <location>
        <begin position="142"/>
        <end position="169"/>
    </location>
</feature>
<keyword evidence="3" id="KW-1185">Reference proteome</keyword>
<reference evidence="2 3" key="1">
    <citation type="submission" date="2021-04" db="EMBL/GenBank/DDBJ databases">
        <authorList>
            <person name="Bliznina A."/>
        </authorList>
    </citation>
    <scope>NUCLEOTIDE SEQUENCE [LARGE SCALE GENOMIC DNA]</scope>
</reference>
<feature type="compositionally biased region" description="Acidic residues" evidence="1">
    <location>
        <begin position="278"/>
        <end position="288"/>
    </location>
</feature>
<dbReference type="EMBL" id="OU015566">
    <property type="protein sequence ID" value="CAG5105165.1"/>
    <property type="molecule type" value="Genomic_DNA"/>
</dbReference>
<evidence type="ECO:0000256" key="1">
    <source>
        <dbReference type="SAM" id="MobiDB-lite"/>
    </source>
</evidence>
<dbReference type="Proteomes" id="UP001158576">
    <property type="component" value="Chromosome 1"/>
</dbReference>
<protein>
    <submittedName>
        <fullName evidence="2">Oidioi.mRNA.OKI2018_I69.chr1.g1893.t1.cds</fullName>
    </submittedName>
</protein>
<sequence>MTVDSELTVRDAETAAIIAEAKTEDGYQCRWCRRNLQQPSGLLRHRAYCSWNPSLRDWEKEELAPTVKQEPTSPTPLHPDRHQCEWCNRFFQNQKGVVRHKTYCAWNPMRLRALKEDRARMREQKAALKNQRNAWKNCRRTLSSFNSSSPSSPTSSLPTSPLSSADSTPVSPRSPFNFSSLPSGQITPRSKEESNPFTFNQAAIAPRQRPGHPYKPNQPEPVHVSVITSTFDLDCNCGCTKMHAHADQKFLQARAFVTNQLRKSSIESPSSSPKTIDEDFDEEIDVES</sequence>
<proteinExistence type="predicted"/>
<feature type="region of interest" description="Disordered" evidence="1">
    <location>
        <begin position="142"/>
        <end position="195"/>
    </location>
</feature>
<feature type="compositionally biased region" description="Polar residues" evidence="1">
    <location>
        <begin position="170"/>
        <end position="188"/>
    </location>
</feature>
<name>A0ABN7STK3_OIKDI</name>
<evidence type="ECO:0000313" key="2">
    <source>
        <dbReference type="EMBL" id="CAG5105165.1"/>
    </source>
</evidence>
<accession>A0ABN7STK3</accession>
<evidence type="ECO:0000313" key="3">
    <source>
        <dbReference type="Proteomes" id="UP001158576"/>
    </source>
</evidence>
<feature type="region of interest" description="Disordered" evidence="1">
    <location>
        <begin position="263"/>
        <end position="288"/>
    </location>
</feature>